<evidence type="ECO:0000256" key="1">
    <source>
        <dbReference type="SAM" id="MobiDB-lite"/>
    </source>
</evidence>
<dbReference type="OrthoDB" id="167334at2759"/>
<comment type="caution">
    <text evidence="2">The sequence shown here is derived from an EMBL/GenBank/DDBJ whole genome shotgun (WGS) entry which is preliminary data.</text>
</comment>
<evidence type="ECO:0000313" key="2">
    <source>
        <dbReference type="EMBL" id="TMW57875.1"/>
    </source>
</evidence>
<dbReference type="EMBL" id="SPLM01000113">
    <property type="protein sequence ID" value="TMW57875.1"/>
    <property type="molecule type" value="Genomic_DNA"/>
</dbReference>
<organism evidence="2 3">
    <name type="scientific">Pythium oligandrum</name>
    <name type="common">Mycoparasitic fungus</name>
    <dbReference type="NCBI Taxonomy" id="41045"/>
    <lineage>
        <taxon>Eukaryota</taxon>
        <taxon>Sar</taxon>
        <taxon>Stramenopiles</taxon>
        <taxon>Oomycota</taxon>
        <taxon>Peronosporomycetes</taxon>
        <taxon>Pythiales</taxon>
        <taxon>Pythiaceae</taxon>
        <taxon>Pythium</taxon>
    </lineage>
</organism>
<feature type="region of interest" description="Disordered" evidence="1">
    <location>
        <begin position="162"/>
        <end position="186"/>
    </location>
</feature>
<dbReference type="InterPro" id="IPR011990">
    <property type="entry name" value="TPR-like_helical_dom_sf"/>
</dbReference>
<evidence type="ECO:0000313" key="3">
    <source>
        <dbReference type="Proteomes" id="UP000794436"/>
    </source>
</evidence>
<feature type="region of interest" description="Disordered" evidence="1">
    <location>
        <begin position="44"/>
        <end position="75"/>
    </location>
</feature>
<gene>
    <name evidence="2" type="ORF">Poli38472_013349</name>
</gene>
<name>A0A8K1C7T5_PYTOL</name>
<accession>A0A8K1C7T5</accession>
<dbReference type="Proteomes" id="UP000794436">
    <property type="component" value="Unassembled WGS sequence"/>
</dbReference>
<keyword evidence="3" id="KW-1185">Reference proteome</keyword>
<dbReference type="Gene3D" id="1.25.40.10">
    <property type="entry name" value="Tetratricopeptide repeat domain"/>
    <property type="match status" value="1"/>
</dbReference>
<evidence type="ECO:0008006" key="4">
    <source>
        <dbReference type="Google" id="ProtNLM"/>
    </source>
</evidence>
<dbReference type="AlphaFoldDB" id="A0A8K1C7T5"/>
<protein>
    <recommendedName>
        <fullName evidence="4">Pentatricopeptide repeat domain-containing protein</fullName>
    </recommendedName>
</protein>
<sequence>MWTRWHARRGALGPATRLTAISAPQRAFWKEASGLIDRFRASPTVEATQDATSGPTESSASTVSTPKPVASHDPPHAALQDLFKTIRRSTNAKRLMVIWNAMAKHQPFVVEKGMVRVVDNATQPNDRVLLQMVPVPEMLQLARSGERAFVVERAPAFRPKRALKAAESSEDNNHEEPSVETPDLLKPGSNSLLLSETLVAHKLFVALERLGEHKTLVQFFETLEQERRQFRTLELLQTRDETDRALVTELAALSGYAESKYIASLNELNATSKIVKRCEPHLSELKRYMFDRDTFRSMLRACAIERHGALARALIDQAMDRFPLQTFNVRQYTSAIHASLRAKPKTFARLEDALHVYRRMRHDAGYVLAPSDWSMLFNSCVYLDNHDAAMEVFTSYREHGIAPFQTRFEQALRTTCRFKRYETVLAMVEAWLRIESEQSEESPGGEVECFNKILWEMLKGKPTLEQVEQVLRLMERRHATTGAIVLRRIITHFLQSHEEPDAAITRFLSLWETCPNVIQRNKFVLYLILEQCETNHWNAQSERVIAYSLDQGLEMPLESAVKVMESFASRGELDKTIELGESILASEQPRAIPDKFFESLLKSYHFRQRFDDVVRVAETQTLSSRYQKSPTLAAIVRDAESMLA</sequence>
<proteinExistence type="predicted"/>
<feature type="compositionally biased region" description="Polar residues" evidence="1">
    <location>
        <begin position="45"/>
        <end position="65"/>
    </location>
</feature>
<reference evidence="2" key="1">
    <citation type="submission" date="2019-03" db="EMBL/GenBank/DDBJ databases">
        <title>Long read genome sequence of the mycoparasitic Pythium oligandrum ATCC 38472 isolated from sugarbeet rhizosphere.</title>
        <authorList>
            <person name="Gaulin E."/>
        </authorList>
    </citation>
    <scope>NUCLEOTIDE SEQUENCE</scope>
    <source>
        <strain evidence="2">ATCC 38472_TT</strain>
    </source>
</reference>